<comment type="caution">
    <text evidence="2">The sequence shown here is derived from an EMBL/GenBank/DDBJ whole genome shotgun (WGS) entry which is preliminary data.</text>
</comment>
<sequence>MFIGIGLGSFILGIGQWLSPVNDWELRTIPFVIGVFFFMIGLGAVLLG</sequence>
<reference evidence="2 3" key="1">
    <citation type="submission" date="2013-02" db="EMBL/GenBank/DDBJ databases">
        <authorList>
            <person name="Harkins D.M."/>
            <person name="Durkin A.S."/>
            <person name="Brinkac L.M."/>
            <person name="Haft D.H."/>
            <person name="Selengut J.D."/>
            <person name="Sanka R."/>
            <person name="DePew J."/>
            <person name="Purushe J."/>
            <person name="Picardeau M."/>
            <person name="Werts C."/>
            <person name="Goarant C."/>
            <person name="Vinetz J.M."/>
            <person name="Sutton G.G."/>
            <person name="Nierman W.C."/>
            <person name="Fouts D.E."/>
        </authorList>
    </citation>
    <scope>NUCLEOTIDE SEQUENCE [LARGE SCALE GENOMIC DNA]</scope>
    <source>
        <strain evidence="2 3">200703203</strain>
    </source>
</reference>
<name>N1UT75_LEPIR</name>
<dbReference type="AlphaFoldDB" id="N1UT75"/>
<dbReference type="EMBL" id="AHNY02000069">
    <property type="protein sequence ID" value="EMY26889.1"/>
    <property type="molecule type" value="Genomic_DNA"/>
</dbReference>
<keyword evidence="1" id="KW-0472">Membrane</keyword>
<organism evidence="2 3">
    <name type="scientific">Leptospira interrogans serovar Australis str. 200703203</name>
    <dbReference type="NCBI Taxonomy" id="1085541"/>
    <lineage>
        <taxon>Bacteria</taxon>
        <taxon>Pseudomonadati</taxon>
        <taxon>Spirochaetota</taxon>
        <taxon>Spirochaetia</taxon>
        <taxon>Leptospirales</taxon>
        <taxon>Leptospiraceae</taxon>
        <taxon>Leptospira</taxon>
    </lineage>
</organism>
<dbReference type="BioCyc" id="LINT1085541:G11IQ-3930-MONOMER"/>
<keyword evidence="1" id="KW-0812">Transmembrane</keyword>
<accession>N1UT75</accession>
<protein>
    <submittedName>
        <fullName evidence="2">Uncharacterized protein</fullName>
    </submittedName>
</protein>
<proteinExistence type="predicted"/>
<keyword evidence="1" id="KW-1133">Transmembrane helix</keyword>
<evidence type="ECO:0000313" key="2">
    <source>
        <dbReference type="EMBL" id="EMY26889.1"/>
    </source>
</evidence>
<gene>
    <name evidence="2" type="ORF">LEP1GSC115_0810</name>
</gene>
<feature type="transmembrane region" description="Helical" evidence="1">
    <location>
        <begin position="28"/>
        <end position="47"/>
    </location>
</feature>
<evidence type="ECO:0000256" key="1">
    <source>
        <dbReference type="SAM" id="Phobius"/>
    </source>
</evidence>
<evidence type="ECO:0000313" key="3">
    <source>
        <dbReference type="Proteomes" id="UP000012220"/>
    </source>
</evidence>
<dbReference type="Proteomes" id="UP000012220">
    <property type="component" value="Unassembled WGS sequence"/>
</dbReference>